<dbReference type="InterPro" id="IPR000372">
    <property type="entry name" value="LRRNT"/>
</dbReference>
<keyword evidence="7 9" id="KW-0472">Membrane</keyword>
<dbReference type="GO" id="GO:0005886">
    <property type="term" value="C:plasma membrane"/>
    <property type="evidence" value="ECO:0007669"/>
    <property type="project" value="TreeGrafter"/>
</dbReference>
<feature type="domain" description="TIR" evidence="11">
    <location>
        <begin position="847"/>
        <end position="982"/>
    </location>
</feature>
<evidence type="ECO:0000313" key="13">
    <source>
        <dbReference type="RefSeq" id="XP_033235172.1"/>
    </source>
</evidence>
<dbReference type="SUPFAM" id="SSF52058">
    <property type="entry name" value="L domain-like"/>
    <property type="match status" value="1"/>
</dbReference>
<dbReference type="PANTHER" id="PTHR24365:SF530">
    <property type="entry name" value="MSTPROX-RELATED"/>
    <property type="match status" value="1"/>
</dbReference>
<dbReference type="KEGG" id="dpo:26532899"/>
<feature type="chain" id="PRO_5026202318" evidence="10">
    <location>
        <begin position="21"/>
        <end position="1005"/>
    </location>
</feature>
<dbReference type="PANTHER" id="PTHR24365">
    <property type="entry name" value="TOLL-LIKE RECEPTOR"/>
    <property type="match status" value="1"/>
</dbReference>
<dbReference type="Gene3D" id="3.80.10.10">
    <property type="entry name" value="Ribonuclease Inhibitor"/>
    <property type="match status" value="5"/>
</dbReference>
<name>A0A6I8VVR6_DROPS</name>
<comment type="similarity">
    <text evidence="2">Belongs to the Toll-like receptor family.</text>
</comment>
<dbReference type="RefSeq" id="XP_033235172.1">
    <property type="nucleotide sequence ID" value="XM_033379281.1"/>
</dbReference>
<dbReference type="GO" id="GO:0038023">
    <property type="term" value="F:signaling receptor activity"/>
    <property type="evidence" value="ECO:0007669"/>
    <property type="project" value="TreeGrafter"/>
</dbReference>
<dbReference type="GO" id="GO:0007165">
    <property type="term" value="P:signal transduction"/>
    <property type="evidence" value="ECO:0007669"/>
    <property type="project" value="InterPro"/>
</dbReference>
<evidence type="ECO:0000313" key="12">
    <source>
        <dbReference type="Proteomes" id="UP000001819"/>
    </source>
</evidence>
<feature type="transmembrane region" description="Helical" evidence="9">
    <location>
        <begin position="797"/>
        <end position="820"/>
    </location>
</feature>
<keyword evidence="8" id="KW-0675">Receptor</keyword>
<evidence type="ECO:0000256" key="9">
    <source>
        <dbReference type="SAM" id="Phobius"/>
    </source>
</evidence>
<evidence type="ECO:0000256" key="5">
    <source>
        <dbReference type="ARBA" id="ARBA00022729"/>
    </source>
</evidence>
<evidence type="ECO:0000256" key="7">
    <source>
        <dbReference type="ARBA" id="ARBA00023136"/>
    </source>
</evidence>
<evidence type="ECO:0000256" key="10">
    <source>
        <dbReference type="SAM" id="SignalP"/>
    </source>
</evidence>
<dbReference type="InterPro" id="IPR032675">
    <property type="entry name" value="LRR_dom_sf"/>
</dbReference>
<dbReference type="InterPro" id="IPR001611">
    <property type="entry name" value="Leu-rich_rpt"/>
</dbReference>
<comment type="subcellular location">
    <subcellularLocation>
        <location evidence="1">Membrane</location>
        <topology evidence="1">Single-pass membrane protein</topology>
    </subcellularLocation>
</comment>
<dbReference type="InterPro" id="IPR035897">
    <property type="entry name" value="Toll_tir_struct_dom_sf"/>
</dbReference>
<dbReference type="InterPro" id="IPR000157">
    <property type="entry name" value="TIR_dom"/>
</dbReference>
<dbReference type="SUPFAM" id="SSF52200">
    <property type="entry name" value="Toll/Interleukin receptor TIR domain"/>
    <property type="match status" value="1"/>
</dbReference>
<dbReference type="InParanoid" id="A0A6I8VVR6"/>
<feature type="signal peptide" evidence="10">
    <location>
        <begin position="1"/>
        <end position="20"/>
    </location>
</feature>
<dbReference type="SMART" id="SM00255">
    <property type="entry name" value="TIR"/>
    <property type="match status" value="1"/>
</dbReference>
<dbReference type="PROSITE" id="PS50104">
    <property type="entry name" value="TIR"/>
    <property type="match status" value="1"/>
</dbReference>
<accession>A0A6I8VVR6</accession>
<dbReference type="Gene3D" id="3.40.50.10140">
    <property type="entry name" value="Toll/interleukin-1 receptor homology (TIR) domain"/>
    <property type="match status" value="1"/>
</dbReference>
<keyword evidence="4 9" id="KW-0812">Transmembrane</keyword>
<evidence type="ECO:0000259" key="11">
    <source>
        <dbReference type="PROSITE" id="PS50104"/>
    </source>
</evidence>
<keyword evidence="3" id="KW-0433">Leucine-rich repeat</keyword>
<organism evidence="12 13">
    <name type="scientific">Drosophila pseudoobscura pseudoobscura</name>
    <name type="common">Fruit fly</name>
    <dbReference type="NCBI Taxonomy" id="46245"/>
    <lineage>
        <taxon>Eukaryota</taxon>
        <taxon>Metazoa</taxon>
        <taxon>Ecdysozoa</taxon>
        <taxon>Arthropoda</taxon>
        <taxon>Hexapoda</taxon>
        <taxon>Insecta</taxon>
        <taxon>Pterygota</taxon>
        <taxon>Neoptera</taxon>
        <taxon>Endopterygota</taxon>
        <taxon>Diptera</taxon>
        <taxon>Brachycera</taxon>
        <taxon>Muscomorpha</taxon>
        <taxon>Ephydroidea</taxon>
        <taxon>Drosophilidae</taxon>
        <taxon>Drosophila</taxon>
        <taxon>Sophophora</taxon>
    </lineage>
</organism>
<evidence type="ECO:0000256" key="8">
    <source>
        <dbReference type="ARBA" id="ARBA00023170"/>
    </source>
</evidence>
<dbReference type="Pfam" id="PF13676">
    <property type="entry name" value="TIR_2"/>
    <property type="match status" value="1"/>
</dbReference>
<dbReference type="Proteomes" id="UP000001819">
    <property type="component" value="Chromosome 4"/>
</dbReference>
<dbReference type="InterPro" id="IPR000483">
    <property type="entry name" value="Cys-rich_flank_reg_C"/>
</dbReference>
<dbReference type="AlphaFoldDB" id="A0A6I8VVR6"/>
<evidence type="ECO:0000256" key="6">
    <source>
        <dbReference type="ARBA" id="ARBA00022989"/>
    </source>
</evidence>
<evidence type="ECO:0000256" key="1">
    <source>
        <dbReference type="ARBA" id="ARBA00004167"/>
    </source>
</evidence>
<dbReference type="PRINTS" id="PR01537">
    <property type="entry name" value="INTRLKN1R1F"/>
</dbReference>
<dbReference type="FunCoup" id="A0A6I8VVR6">
    <property type="interactions" value="15"/>
</dbReference>
<keyword evidence="12" id="KW-1185">Reference proteome</keyword>
<dbReference type="FunFam" id="3.80.10.10:FF:000727">
    <property type="entry name" value="Toll-like protein"/>
    <property type="match status" value="1"/>
</dbReference>
<dbReference type="SMART" id="SM00082">
    <property type="entry name" value="LRRCT"/>
    <property type="match status" value="2"/>
</dbReference>
<proteinExistence type="inferred from homology"/>
<dbReference type="PROSITE" id="PS51450">
    <property type="entry name" value="LRR"/>
    <property type="match status" value="1"/>
</dbReference>
<evidence type="ECO:0000256" key="4">
    <source>
        <dbReference type="ARBA" id="ARBA00022692"/>
    </source>
</evidence>
<dbReference type="SMART" id="SM00013">
    <property type="entry name" value="LRRNT"/>
    <property type="match status" value="3"/>
</dbReference>
<keyword evidence="5 10" id="KW-0732">Signal</keyword>
<evidence type="ECO:0000256" key="2">
    <source>
        <dbReference type="ARBA" id="ARBA00009634"/>
    </source>
</evidence>
<reference evidence="13" key="1">
    <citation type="submission" date="2025-08" db="UniProtKB">
        <authorList>
            <consortium name="RefSeq"/>
        </authorList>
    </citation>
    <scope>IDENTIFICATION</scope>
    <source>
        <strain evidence="13">MV-25-SWS-2005</strain>
        <tissue evidence="13">Whole body</tissue>
    </source>
</reference>
<gene>
    <name evidence="13" type="primary">LOC26532899</name>
</gene>
<keyword evidence="6 9" id="KW-1133">Transmembrane helix</keyword>
<sequence>MSWNMFSIFCILLQINYLSAQKTLAKIREDYCEVYCKDECKNSNSNRTCRKVGSSFITNDYALHLQDGYLKIEWLNTDIKQWTIETVSNETNVKLRQVYILGCSNNSTLRPGVFYLRALGVQKASTYFLISQDFYIYEPNLNYLNGSADIVIYAKRFTDLVNEYIQLSLNHLKTIKIKYITEDRRILNSRPSPILWINENTFAGKTYLEYLSFDGADIRNLTQNVFTSLRNLKKLEFQNVVLEDFSFLRSKTLQKSLSTVYLKVDQKVDMKYFEGYSKLKYIFANEYEPFENLTAIICMEEYADGCRFTLGINGIKCPAKCECAYYWYPSNLDIDCSRRRLTKIPQLPIPIIGNTSLNFGGNYLEELPENTLRGYNGLQKLNVSDNRLTSLRMDRLPKNLIALDISNNAIQKLDKDVIKYLSNIKDFKQTGIQWLVNCDDNLMLELLQIIAKQLRLNWRLDASFFHHLKAPCPDRCYCCFNRSTDHFTIDCTHAGMQFYPELPHSIPYNVSLHLDTNKIQRIIHSLGHASLRKLYLFENQIVDFPFHLIPKNITHLDLRKNKLEALDDQVVDFFRDRGESTKRKIELSGNPWKCDCRAKSFLSFLRQKEPLEYIAALDRCIIFSSGTCPEECICCLDNSTVPSMIIDCGFKELKAIPPLPTPVSGHSTLNFEGNYLETLPSNSLPGYAKLEHLYLANNRLTKIDQLPENIITLDIRNNSISLLNKQMRDFFDKRIVAATQLKLLLSGNPWTCTCEEKDFLFFVRSSQYIENLNDIYCGRTGKLLKLIDESDLCPSGLVHYVTVAISFMIIISTINLIVYFKQPLLIWFYEHNLCMSLAAQREFEKQKKFDAFLSFTHKDEELIEEFVERLENGAYKFRLCFYLRDWLVGVPIPECISQSVKDSKRVIILMTNHFLKSTWGRLEFRLALHATSQDRCKRLIVVLYPEVENFDDLDSELRSYMVLNTYLKRDDPNFWNKLVYSMPHINVEEEPDPEAIELSVFNRNA</sequence>
<evidence type="ECO:0000256" key="3">
    <source>
        <dbReference type="ARBA" id="ARBA00022614"/>
    </source>
</evidence>
<protein>
    <submittedName>
        <fullName evidence="13">Protein toll-like</fullName>
    </submittedName>
</protein>